<protein>
    <submittedName>
        <fullName evidence="1">Uncharacterized protein</fullName>
    </submittedName>
</protein>
<organism evidence="1 2">
    <name type="scientific">Sphingobacterium hungaricum</name>
    <dbReference type="NCBI Taxonomy" id="2082723"/>
    <lineage>
        <taxon>Bacteria</taxon>
        <taxon>Pseudomonadati</taxon>
        <taxon>Bacteroidota</taxon>
        <taxon>Sphingobacteriia</taxon>
        <taxon>Sphingobacteriales</taxon>
        <taxon>Sphingobacteriaceae</taxon>
        <taxon>Sphingobacterium</taxon>
    </lineage>
</organism>
<dbReference type="EMBL" id="PRDK01000007">
    <property type="protein sequence ID" value="MBE8714656.1"/>
    <property type="molecule type" value="Genomic_DNA"/>
</dbReference>
<sequence length="59" mass="7201">MFYFKFSVKQTFLSVKIPEHLKKIKKFINNIWAIVINYYIFIAENRRLNLNTNKSNGRF</sequence>
<proteinExistence type="predicted"/>
<gene>
    <name evidence="1" type="ORF">C4F49_13285</name>
</gene>
<reference evidence="1" key="1">
    <citation type="submission" date="2018-02" db="EMBL/GenBank/DDBJ databases">
        <authorList>
            <person name="Vasarhelyi B.M."/>
            <person name="Deshmukh S."/>
            <person name="Balint B."/>
            <person name="Kukolya J."/>
        </authorList>
    </citation>
    <scope>NUCLEOTIDE SEQUENCE</scope>
    <source>
        <strain evidence="1">KB22</strain>
    </source>
</reference>
<name>A0A928YQV4_9SPHI</name>
<comment type="caution">
    <text evidence="1">The sequence shown here is derived from an EMBL/GenBank/DDBJ whole genome shotgun (WGS) entry which is preliminary data.</text>
</comment>
<evidence type="ECO:0000313" key="1">
    <source>
        <dbReference type="EMBL" id="MBE8714656.1"/>
    </source>
</evidence>
<accession>A0A928YQV4</accession>
<evidence type="ECO:0000313" key="2">
    <source>
        <dbReference type="Proteomes" id="UP000616201"/>
    </source>
</evidence>
<dbReference type="AlphaFoldDB" id="A0A928YQV4"/>
<dbReference type="Proteomes" id="UP000616201">
    <property type="component" value="Unassembled WGS sequence"/>
</dbReference>
<keyword evidence="2" id="KW-1185">Reference proteome</keyword>